<proteinExistence type="predicted"/>
<dbReference type="AlphaFoldDB" id="A0A7Y9XJQ8"/>
<feature type="region of interest" description="Disordered" evidence="1">
    <location>
        <begin position="295"/>
        <end position="348"/>
    </location>
</feature>
<evidence type="ECO:0000313" key="2">
    <source>
        <dbReference type="EMBL" id="NYH55745.1"/>
    </source>
</evidence>
<evidence type="ECO:0000313" key="3">
    <source>
        <dbReference type="Proteomes" id="UP000584931"/>
    </source>
</evidence>
<dbReference type="EMBL" id="JACCHL010000001">
    <property type="protein sequence ID" value="NYH55745.1"/>
    <property type="molecule type" value="Genomic_DNA"/>
</dbReference>
<name>A0A7Y9XJQ8_9ACTN</name>
<dbReference type="RefSeq" id="WP_179811718.1">
    <property type="nucleotide sequence ID" value="NZ_JACCHL010000001.1"/>
</dbReference>
<accession>A0A7Y9XJQ8</accession>
<sequence>MQDDIFTSRSGTPDDILTAQLSALVAPLAKNSNAVIDDPGLLDVARAVFAAYASTPTIDGLTMRELRAACAHVCDDDAVFEQRFHTFQALRMLLPAFEKKYEQRYILHPISMVGMHVILRVCERGGIGELIALLDHTRSAIEHHGANEDDVRESLLESRRILTVIANHLHVLVDTRTLDELIAERRQHEHPGLMEHVQALSNVVTDRFPALDTMAVTVTITAHRYVSARERFLNRIIEDGARSGDFSVLSPEEYLTAFKHAPVDLLSEVFTHVPVDPPDPGINAAALAEEVQSLSVRRVRPTRPPRPENRADEDDPLQDVLRKKDRRRQQAHQSAELVQREPGSTELTDRMRSWGWPLAAVRLTELLHISDPKGPYEIEMTDTLFVSPGEPLTYLSRVLLHRHADSVPVQDGMSPAEALVEEGIPE</sequence>
<reference evidence="2 3" key="1">
    <citation type="submission" date="2020-07" db="EMBL/GenBank/DDBJ databases">
        <title>Sequencing the genomes of 1000 actinobacteria strains.</title>
        <authorList>
            <person name="Klenk H.-P."/>
        </authorList>
    </citation>
    <scope>NUCLEOTIDE SEQUENCE [LARGE SCALE GENOMIC DNA]</scope>
    <source>
        <strain evidence="2 3">DSM 45278</strain>
    </source>
</reference>
<evidence type="ECO:0000256" key="1">
    <source>
        <dbReference type="SAM" id="MobiDB-lite"/>
    </source>
</evidence>
<organism evidence="2 3">
    <name type="scientific">Nocardiopsis sinuspersici</name>
    <dbReference type="NCBI Taxonomy" id="501010"/>
    <lineage>
        <taxon>Bacteria</taxon>
        <taxon>Bacillati</taxon>
        <taxon>Actinomycetota</taxon>
        <taxon>Actinomycetes</taxon>
        <taxon>Streptosporangiales</taxon>
        <taxon>Nocardiopsidaceae</taxon>
        <taxon>Nocardiopsis</taxon>
    </lineage>
</organism>
<comment type="caution">
    <text evidence="2">The sequence shown here is derived from an EMBL/GenBank/DDBJ whole genome shotgun (WGS) entry which is preliminary data.</text>
</comment>
<protein>
    <submittedName>
        <fullName evidence="2">Uncharacterized protein</fullName>
    </submittedName>
</protein>
<gene>
    <name evidence="2" type="ORF">HNR06_005334</name>
</gene>
<dbReference type="Proteomes" id="UP000584931">
    <property type="component" value="Unassembled WGS sequence"/>
</dbReference>